<evidence type="ECO:0008006" key="3">
    <source>
        <dbReference type="Google" id="ProtNLM"/>
    </source>
</evidence>
<evidence type="ECO:0000313" key="1">
    <source>
        <dbReference type="EMBL" id="GBG09030.1"/>
    </source>
</evidence>
<dbReference type="CDD" id="cd03143">
    <property type="entry name" value="A4_beta-galactosidase_middle_domain"/>
    <property type="match status" value="1"/>
</dbReference>
<dbReference type="PANTHER" id="PTHR36848:SF2">
    <property type="entry name" value="SECRETED PROTEIN"/>
    <property type="match status" value="1"/>
</dbReference>
<dbReference type="InterPro" id="IPR053161">
    <property type="entry name" value="Ulvan_degrading_GH"/>
</dbReference>
<dbReference type="EMBL" id="BDQX01000189">
    <property type="protein sequence ID" value="GBG09030.1"/>
    <property type="molecule type" value="Genomic_DNA"/>
</dbReference>
<gene>
    <name evidence="1" type="ORF">PAT3040_03652</name>
</gene>
<organism evidence="1 2">
    <name type="scientific">Paenibacillus agaridevorans</name>
    <dbReference type="NCBI Taxonomy" id="171404"/>
    <lineage>
        <taxon>Bacteria</taxon>
        <taxon>Bacillati</taxon>
        <taxon>Bacillota</taxon>
        <taxon>Bacilli</taxon>
        <taxon>Bacillales</taxon>
        <taxon>Paenibacillaceae</taxon>
        <taxon>Paenibacillus</taxon>
    </lineage>
</organism>
<sequence length="1018" mass="116297">MTFWSWNDRLEREEIDRQLGEFKRAGLHGVFLHARGGLQTPYLGDEWMEAVGWAVEEAKQLDMEIWLYDEDAWPSGFCGGKVPGEGERFQQKWLCREIVEPARFRLTDRSLACYIRDGEEGPWRQIAPEEILHAASQVLHVYYDVNPYYTDLLNPEAVAFFILHTHEKYKERFGQEFGSTIRGVFTDEPQYAVGQWPWSPSLTAAFETGRGYDLLSALPALWFEQPDTAKIRHDYWQTVTKQFVASYTAQIGLWCEKNGLCFTGHMAAEDTLLFQMSQIGAAMPHYEWMQMPGIDHLGLRLTRPVLIKQAASAARQLGRRQVLAETFGCSGWGAHFEDLKWIADWQLALGINVQCQHLASYSLRGARKRDYPPSLSPHQPWWPHFDLFNRYVENRQNRLTAGTSAADILVIHPITSAWCLYEPERPHAVRELDRRFGEISQLLLDMQREFDYGDETLLSRYGEVEQGRLKVGECRYSLVFLPALYSLEKSTFELLRQFVEQGGTVVSAGEYPGHIEGEPSEALREWCEVHVKRIMPTYKAFEFVLRETPSLYRLADEAGRPAKDIIAHHRRTEDEGTLFLFHARRDPGLRKLALTWDGACEVWAVDALSGERNVQSVAIADGKTRHTFTLGPGESILFAAKRLPEAAPVAEERLERKGLRSSFELGGAWSLKHQVLNALTLDRCRYRLSGEEAWSKPLDVLHVQQLLVSRRERLDIELAFSFCVHPDLACRQGLILAGEDLHSCRFSLNDLTLPLQTEGSWLDASIEKAEIGPYVRSGMNTLVVHRVFEGRMEHCYLDDSGAFETERNRFVHKTELESLYLLGVFETAVEPSSYWSSPQNLVEAQVEAYEIRPQRTHYQIDELTSQGFHFFQGTLSLEKEIEWDGRGQSVSLCLQEPTTCVISVDVNGTSAGRLAWGPYEWELTDLLNPGVNTITIHLTGTLRNLLGPHHHYSGDPYFVGPSTFQGKKVWEDGVTGYVHPDITWVERYAFVPFGTGYSPVLEIRQSDEAQVKKRHLIT</sequence>
<dbReference type="Pfam" id="PF17132">
    <property type="entry name" value="Glyco_hydro_106"/>
    <property type="match status" value="1"/>
</dbReference>
<reference evidence="1 2" key="1">
    <citation type="submission" date="2017-08" db="EMBL/GenBank/DDBJ databases">
        <title>Substantial Increase in Enzyme Production by Combined Drug-Resistance Mutations in Paenibacillus agaridevorans.</title>
        <authorList>
            <person name="Tanaka Y."/>
            <person name="Funane K."/>
            <person name="Hosaka T."/>
            <person name="Shiwa Y."/>
            <person name="Fujita N."/>
            <person name="Miyazaki T."/>
            <person name="Yoshikawa H."/>
            <person name="Murakami K."/>
            <person name="Kasahara K."/>
            <person name="Inaoka T."/>
            <person name="Hiraga Y."/>
            <person name="Ochi K."/>
        </authorList>
    </citation>
    <scope>NUCLEOTIDE SEQUENCE [LARGE SCALE GENOMIC DNA]</scope>
    <source>
        <strain evidence="1 2">T-3040</strain>
    </source>
</reference>
<dbReference type="PANTHER" id="PTHR36848">
    <property type="entry name" value="DNA-BINDING PROTEIN (PUTATIVE SECRETED PROTEIN)-RELATED"/>
    <property type="match status" value="1"/>
</dbReference>
<dbReference type="Proteomes" id="UP000245202">
    <property type="component" value="Unassembled WGS sequence"/>
</dbReference>
<dbReference type="InterPro" id="IPR029062">
    <property type="entry name" value="Class_I_gatase-like"/>
</dbReference>
<name>A0A2R5EQR6_9BACL</name>
<protein>
    <recommendedName>
        <fullName evidence="3">Glycoside hydrolase</fullName>
    </recommendedName>
</protein>
<dbReference type="AlphaFoldDB" id="A0A2R5EQR6"/>
<dbReference type="InterPro" id="IPR008979">
    <property type="entry name" value="Galactose-bd-like_sf"/>
</dbReference>
<evidence type="ECO:0000313" key="2">
    <source>
        <dbReference type="Proteomes" id="UP000245202"/>
    </source>
</evidence>
<dbReference type="SUPFAM" id="SSF49785">
    <property type="entry name" value="Galactose-binding domain-like"/>
    <property type="match status" value="1"/>
</dbReference>
<dbReference type="Gene3D" id="3.40.50.880">
    <property type="match status" value="1"/>
</dbReference>
<keyword evidence="2" id="KW-1185">Reference proteome</keyword>
<comment type="caution">
    <text evidence="1">The sequence shown here is derived from an EMBL/GenBank/DDBJ whole genome shotgun (WGS) entry which is preliminary data.</text>
</comment>
<proteinExistence type="predicted"/>
<accession>A0A2R5EQR6</accession>